<sequence length="704" mass="78509">MDDNNSGDSSASISDKPQKWKTSREQYGIWEVLTTPEGHHERYQRFFQDLPESLPSLYKLLRDIFSVSPKLVVFFLLYQLWAGCQEAVKLHLSGQVLRMIEQCLREGVPDYGALCYLLVLRLVVTALARLLSWYSMDLLDRLQYQVTSHFQLRIMKAKLRQNLSQTNNPAEQTNVTADQAWHSFLGLLGFYRLVLTVISQCTLAIHLAHRDIGGLLFASICLLHPVLSRFLGGFSTADVVCIVRDNNENHHRLGALMLLTKPEFRQDVISNNLPDFIISEYQNASNRLGDVVVKPVHSVFSANKTPYLPTLLALLGELPTVYCAMLALLSPKSISFASITILQQSSSLLVRHVSSVFSSIERVKRNLQSIHEIYQLDAHGSDDELTDALATEDTQVGIGRGMQFELRNVSFAYPGSQATRHALRNINLSIKSGQFVVIVGSNGSGKSTLIKLLLRLYSPSKGSDKPESQNTSGEILIDNKPASSYSESSLRQSTAVLSQENIVYRGFSLGENIGLGFSPLISDEQAIDLAAEKAGATEVLKRMKDGANTILDPMVEYYHFNVMKQSDDHPLRKFLEEWRRPVEVSGGEKQRIVAGRTFMKFNSGKVRFLAVDEPTSALDAEGEEFLLHNLLKEREGKTVVFVTHKFGNLTKQADLIVCMKEGAIVESGTHAELMKNSGEYSKLYDIQARAFRDDPTPAAASEGS</sequence>
<dbReference type="GO" id="GO:0005524">
    <property type="term" value="F:ATP binding"/>
    <property type="evidence" value="ECO:0007669"/>
    <property type="project" value="UniProtKB-KW"/>
</dbReference>
<dbReference type="InterPro" id="IPR003439">
    <property type="entry name" value="ABC_transporter-like_ATP-bd"/>
</dbReference>
<dbReference type="InterPro" id="IPR003593">
    <property type="entry name" value="AAA+_ATPase"/>
</dbReference>
<dbReference type="InterPro" id="IPR039421">
    <property type="entry name" value="Type_1_exporter"/>
</dbReference>
<evidence type="ECO:0000259" key="4">
    <source>
        <dbReference type="PROSITE" id="PS50893"/>
    </source>
</evidence>
<feature type="region of interest" description="Disordered" evidence="3">
    <location>
        <begin position="1"/>
        <end position="20"/>
    </location>
</feature>
<dbReference type="SUPFAM" id="SSF52540">
    <property type="entry name" value="P-loop containing nucleoside triphosphate hydrolases"/>
    <property type="match status" value="1"/>
</dbReference>
<proteinExistence type="predicted"/>
<comment type="caution">
    <text evidence="5">The sequence shown here is derived from an EMBL/GenBank/DDBJ whole genome shotgun (WGS) entry which is preliminary data.</text>
</comment>
<dbReference type="AlphaFoldDB" id="A0A8H7C7Z4"/>
<feature type="domain" description="ABC transporter" evidence="4">
    <location>
        <begin position="404"/>
        <end position="686"/>
    </location>
</feature>
<organism evidence="5 6">
    <name type="scientific">Agaricus bisporus var. burnettii</name>
    <dbReference type="NCBI Taxonomy" id="192524"/>
    <lineage>
        <taxon>Eukaryota</taxon>
        <taxon>Fungi</taxon>
        <taxon>Dikarya</taxon>
        <taxon>Basidiomycota</taxon>
        <taxon>Agaricomycotina</taxon>
        <taxon>Agaricomycetes</taxon>
        <taxon>Agaricomycetidae</taxon>
        <taxon>Agaricales</taxon>
        <taxon>Agaricineae</taxon>
        <taxon>Agaricaceae</taxon>
        <taxon>Agaricus</taxon>
    </lineage>
</organism>
<dbReference type="SMART" id="SM00382">
    <property type="entry name" value="AAA"/>
    <property type="match status" value="1"/>
</dbReference>
<evidence type="ECO:0000256" key="3">
    <source>
        <dbReference type="SAM" id="MobiDB-lite"/>
    </source>
</evidence>
<dbReference type="PANTHER" id="PTHR43394:SF1">
    <property type="entry name" value="ATP-BINDING CASSETTE SUB-FAMILY B MEMBER 10, MITOCHONDRIAL"/>
    <property type="match status" value="1"/>
</dbReference>
<dbReference type="Gene3D" id="3.40.50.300">
    <property type="entry name" value="P-loop containing nucleotide triphosphate hydrolases"/>
    <property type="match status" value="1"/>
</dbReference>
<evidence type="ECO:0000313" key="5">
    <source>
        <dbReference type="EMBL" id="KAF7768392.1"/>
    </source>
</evidence>
<dbReference type="InterPro" id="IPR027417">
    <property type="entry name" value="P-loop_NTPase"/>
</dbReference>
<keyword evidence="1" id="KW-0547">Nucleotide-binding</keyword>
<dbReference type="Proteomes" id="UP000629468">
    <property type="component" value="Unassembled WGS sequence"/>
</dbReference>
<dbReference type="Pfam" id="PF00005">
    <property type="entry name" value="ABC_tran"/>
    <property type="match status" value="1"/>
</dbReference>
<reference evidence="5 6" key="1">
    <citation type="journal article" name="Sci. Rep.">
        <title>Telomere-to-telomere assembled and centromere annotated genomes of the two main subspecies of the button mushroom Agaricus bisporus reveal especially polymorphic chromosome ends.</title>
        <authorList>
            <person name="Sonnenberg A.S.M."/>
            <person name="Sedaghat-Telgerd N."/>
            <person name="Lavrijssen B."/>
            <person name="Ohm R.A."/>
            <person name="Hendrickx P.M."/>
            <person name="Scholtmeijer K."/>
            <person name="Baars J.J.P."/>
            <person name="van Peer A."/>
        </authorList>
    </citation>
    <scope>NUCLEOTIDE SEQUENCE [LARGE SCALE GENOMIC DNA]</scope>
    <source>
        <strain evidence="5 6">H119_p4</strain>
    </source>
</reference>
<evidence type="ECO:0000256" key="2">
    <source>
        <dbReference type="ARBA" id="ARBA00022840"/>
    </source>
</evidence>
<gene>
    <name evidence="5" type="ORF">Agabi119p4_7635</name>
</gene>
<dbReference type="GO" id="GO:0016887">
    <property type="term" value="F:ATP hydrolysis activity"/>
    <property type="evidence" value="ECO:0007669"/>
    <property type="project" value="InterPro"/>
</dbReference>
<evidence type="ECO:0000256" key="1">
    <source>
        <dbReference type="ARBA" id="ARBA00022741"/>
    </source>
</evidence>
<accession>A0A8H7C7Z4</accession>
<feature type="compositionally biased region" description="Polar residues" evidence="3">
    <location>
        <begin position="1"/>
        <end position="15"/>
    </location>
</feature>
<dbReference type="PROSITE" id="PS50893">
    <property type="entry name" value="ABC_TRANSPORTER_2"/>
    <property type="match status" value="1"/>
</dbReference>
<dbReference type="GO" id="GO:0015421">
    <property type="term" value="F:ABC-type oligopeptide transporter activity"/>
    <property type="evidence" value="ECO:0007669"/>
    <property type="project" value="TreeGrafter"/>
</dbReference>
<dbReference type="PANTHER" id="PTHR43394">
    <property type="entry name" value="ATP-DEPENDENT PERMEASE MDL1, MITOCHONDRIAL"/>
    <property type="match status" value="1"/>
</dbReference>
<protein>
    <recommendedName>
        <fullName evidence="4">ABC transporter domain-containing protein</fullName>
    </recommendedName>
</protein>
<name>A0A8H7C7Z4_AGABI</name>
<dbReference type="EMBL" id="JABXXO010000010">
    <property type="protein sequence ID" value="KAF7768392.1"/>
    <property type="molecule type" value="Genomic_DNA"/>
</dbReference>
<keyword evidence="2" id="KW-0067">ATP-binding</keyword>
<evidence type="ECO:0000313" key="6">
    <source>
        <dbReference type="Proteomes" id="UP000629468"/>
    </source>
</evidence>